<dbReference type="RefSeq" id="WP_326123011.1">
    <property type="nucleotide sequence ID" value="NZ_JARSFG010000012.1"/>
</dbReference>
<organism evidence="1 2">
    <name type="scientific">Metasolibacillus meyeri</name>
    <dbReference type="NCBI Taxonomy" id="1071052"/>
    <lineage>
        <taxon>Bacteria</taxon>
        <taxon>Bacillati</taxon>
        <taxon>Bacillota</taxon>
        <taxon>Bacilli</taxon>
        <taxon>Bacillales</taxon>
        <taxon>Caryophanaceae</taxon>
        <taxon>Metasolibacillus</taxon>
    </lineage>
</organism>
<keyword evidence="2" id="KW-1185">Reference proteome</keyword>
<dbReference type="Proteomes" id="UP001344888">
    <property type="component" value="Unassembled WGS sequence"/>
</dbReference>
<name>A0AAW9NU39_9BACL</name>
<evidence type="ECO:0000313" key="2">
    <source>
        <dbReference type="Proteomes" id="UP001344888"/>
    </source>
</evidence>
<reference evidence="1 2" key="1">
    <citation type="submission" date="2023-03" db="EMBL/GenBank/DDBJ databases">
        <title>Bacillus Genome Sequencing.</title>
        <authorList>
            <person name="Dunlap C."/>
        </authorList>
    </citation>
    <scope>NUCLEOTIDE SEQUENCE [LARGE SCALE GENOMIC DNA]</scope>
    <source>
        <strain evidence="1 2">B-59205</strain>
    </source>
</reference>
<sequence>MSKHPVSLLAETEGMNGYEFIEWLQKRTDEELKNLSSLSYSLKENVEQEEKNRGWKPFGERS</sequence>
<accession>A0AAW9NU39</accession>
<evidence type="ECO:0000313" key="1">
    <source>
        <dbReference type="EMBL" id="MEC1178516.1"/>
    </source>
</evidence>
<dbReference type="AlphaFoldDB" id="A0AAW9NU39"/>
<comment type="caution">
    <text evidence="1">The sequence shown here is derived from an EMBL/GenBank/DDBJ whole genome shotgun (WGS) entry which is preliminary data.</text>
</comment>
<proteinExistence type="predicted"/>
<gene>
    <name evidence="1" type="ORF">P9B03_08490</name>
</gene>
<dbReference type="EMBL" id="JARSFG010000012">
    <property type="protein sequence ID" value="MEC1178516.1"/>
    <property type="molecule type" value="Genomic_DNA"/>
</dbReference>
<protein>
    <submittedName>
        <fullName evidence="1">Uncharacterized protein</fullName>
    </submittedName>
</protein>